<dbReference type="AlphaFoldDB" id="A0A975B390"/>
<organism evidence="1 2">
    <name type="scientific">Desulfonema limicola</name>
    <dbReference type="NCBI Taxonomy" id="45656"/>
    <lineage>
        <taxon>Bacteria</taxon>
        <taxon>Pseudomonadati</taxon>
        <taxon>Thermodesulfobacteriota</taxon>
        <taxon>Desulfobacteria</taxon>
        <taxon>Desulfobacterales</taxon>
        <taxon>Desulfococcaceae</taxon>
        <taxon>Desulfonema</taxon>
    </lineage>
</organism>
<evidence type="ECO:0000313" key="2">
    <source>
        <dbReference type="Proteomes" id="UP000663720"/>
    </source>
</evidence>
<dbReference type="Proteomes" id="UP000663720">
    <property type="component" value="Chromosome"/>
</dbReference>
<sequence>MPVPRQELGNRRLNLLCQIFEITVNLNDLLEMQDLQN</sequence>
<protein>
    <submittedName>
        <fullName evidence="1">Uncharacterized protein</fullName>
    </submittedName>
</protein>
<name>A0A975B390_9BACT</name>
<accession>A0A975B390</accession>
<dbReference type="EMBL" id="CP061799">
    <property type="protein sequence ID" value="QTA77980.1"/>
    <property type="molecule type" value="Genomic_DNA"/>
</dbReference>
<dbReference type="KEGG" id="dli:dnl_01840"/>
<gene>
    <name evidence="1" type="ORF">dnl_01840</name>
</gene>
<evidence type="ECO:0000313" key="1">
    <source>
        <dbReference type="EMBL" id="QTA77980.1"/>
    </source>
</evidence>
<keyword evidence="2" id="KW-1185">Reference proteome</keyword>
<proteinExistence type="predicted"/>
<reference evidence="1" key="1">
    <citation type="journal article" date="2021" name="Microb. Physiol.">
        <title>Proteogenomic Insights into the Physiology of Marine, Sulfate-Reducing, Filamentous Desulfonema limicola and Desulfonema magnum.</title>
        <authorList>
            <person name="Schnaars V."/>
            <person name="Wohlbrand L."/>
            <person name="Scheve S."/>
            <person name="Hinrichs C."/>
            <person name="Reinhardt R."/>
            <person name="Rabus R."/>
        </authorList>
    </citation>
    <scope>NUCLEOTIDE SEQUENCE</scope>
    <source>
        <strain evidence="1">5ac10</strain>
    </source>
</reference>